<protein>
    <recommendedName>
        <fullName evidence="9">Major facilitator superfamily (MFS) profile domain-containing protein</fullName>
    </recommendedName>
</protein>
<keyword evidence="11" id="KW-1185">Reference proteome</keyword>
<dbReference type="InterPro" id="IPR050360">
    <property type="entry name" value="MFS_Sugar_Transporters"/>
</dbReference>
<dbReference type="PANTHER" id="PTHR48022:SF10">
    <property type="entry name" value="MAJOR FACILITATOR SUPERFAMILY (MFS) PROFILE DOMAIN-CONTAINING PROTEIN"/>
    <property type="match status" value="1"/>
</dbReference>
<evidence type="ECO:0000259" key="9">
    <source>
        <dbReference type="PROSITE" id="PS50850"/>
    </source>
</evidence>
<evidence type="ECO:0000256" key="7">
    <source>
        <dbReference type="RuleBase" id="RU003346"/>
    </source>
</evidence>
<feature type="transmembrane region" description="Helical" evidence="8">
    <location>
        <begin position="172"/>
        <end position="195"/>
    </location>
</feature>
<comment type="similarity">
    <text evidence="2 7">Belongs to the major facilitator superfamily. Sugar transporter (TC 2.A.1.1) family.</text>
</comment>
<feature type="transmembrane region" description="Helical" evidence="8">
    <location>
        <begin position="456"/>
        <end position="479"/>
    </location>
</feature>
<evidence type="ECO:0000256" key="2">
    <source>
        <dbReference type="ARBA" id="ARBA00010992"/>
    </source>
</evidence>
<evidence type="ECO:0000313" key="11">
    <source>
        <dbReference type="Proteomes" id="UP000028045"/>
    </source>
</evidence>
<feature type="transmembrane region" description="Helical" evidence="8">
    <location>
        <begin position="330"/>
        <end position="350"/>
    </location>
</feature>
<gene>
    <name evidence="10" type="ORF">S7711_05895</name>
</gene>
<dbReference type="GO" id="GO:0005351">
    <property type="term" value="F:carbohydrate:proton symporter activity"/>
    <property type="evidence" value="ECO:0007669"/>
    <property type="project" value="TreeGrafter"/>
</dbReference>
<feature type="transmembrane region" description="Helical" evidence="8">
    <location>
        <begin position="395"/>
        <end position="415"/>
    </location>
</feature>
<sequence>MMANAGMEKYTSYDAQPTSIGIERQETAAEPHDNTKEAALEAAAKGQGLSGYETLGIWETAKSFKVCTAICFLVAFSAATDGYQIGINGNIIANPGFVREFATEVNDDGEPVLASSILSAWGSIMSVGQIIGMTTLPFLSDRFGRKAAMYAYWFVLAMSILTESLARTWPAWLVAKLLAGIGVGCLQSTVPTYIAETAPVRIRGALLIAYSFWFGLGNFFAPVALQVHSQVDRDDWLTPIYTQWSQIGLMLVIYLLVPETPAWCVTHGYEERAKKSLRKLHWEIKDYDVEHQYQVLVMVVNHEYEVARAAHNEKWYSIFKGTDGRRTLTALWTLMTQQFIGLTLFSTFASYFFQQAGIQDPFQATCITSAINIAANLTMILTVDRFGRRNYSCGGSTLSWAACAAIGILGVVPRVSATPTLLVFFACLWNIGMTANGATGWGFIGEISSQRLRPYTAGFGAASTCVAGVVMNILTPYMVNSNEWGWELRTGWFYAGIGLPFVIGMWFIIPETKGRSAAELDELFESKVKHWRFHKTQTATQAAVSARQV</sequence>
<keyword evidence="6 8" id="KW-0472">Membrane</keyword>
<dbReference type="GO" id="GO:0016020">
    <property type="term" value="C:membrane"/>
    <property type="evidence" value="ECO:0007669"/>
    <property type="project" value="UniProtKB-SubCell"/>
</dbReference>
<dbReference type="EMBL" id="KL648331">
    <property type="protein sequence ID" value="KEY71303.1"/>
    <property type="molecule type" value="Genomic_DNA"/>
</dbReference>
<feature type="transmembrane region" description="Helical" evidence="8">
    <location>
        <begin position="362"/>
        <end position="383"/>
    </location>
</feature>
<dbReference type="PROSITE" id="PS00216">
    <property type="entry name" value="SUGAR_TRANSPORT_1"/>
    <property type="match status" value="1"/>
</dbReference>
<dbReference type="InterPro" id="IPR005828">
    <property type="entry name" value="MFS_sugar_transport-like"/>
</dbReference>
<reference evidence="10 11" key="1">
    <citation type="journal article" date="2014" name="BMC Genomics">
        <title>Comparative genome sequencing reveals chemotype-specific gene clusters in the toxigenic black mold Stachybotrys.</title>
        <authorList>
            <person name="Semeiks J."/>
            <person name="Borek D."/>
            <person name="Otwinowski Z."/>
            <person name="Grishin N.V."/>
        </authorList>
    </citation>
    <scope>NUCLEOTIDE SEQUENCE [LARGE SCALE GENOMIC DNA]</scope>
    <source>
        <strain evidence="11">CBS 109288 / IBT 7711</strain>
    </source>
</reference>
<evidence type="ECO:0000256" key="3">
    <source>
        <dbReference type="ARBA" id="ARBA00022448"/>
    </source>
</evidence>
<keyword evidence="3 7" id="KW-0813">Transport</keyword>
<comment type="subcellular location">
    <subcellularLocation>
        <location evidence="1">Membrane</location>
        <topology evidence="1">Multi-pass membrane protein</topology>
    </subcellularLocation>
</comment>
<feature type="transmembrane region" description="Helical" evidence="8">
    <location>
        <begin position="421"/>
        <end position="444"/>
    </location>
</feature>
<dbReference type="Pfam" id="PF00083">
    <property type="entry name" value="Sugar_tr"/>
    <property type="match status" value="1"/>
</dbReference>
<feature type="transmembrane region" description="Helical" evidence="8">
    <location>
        <begin position="491"/>
        <end position="509"/>
    </location>
</feature>
<feature type="domain" description="Major facilitator superfamily (MFS) profile" evidence="9">
    <location>
        <begin position="70"/>
        <end position="513"/>
    </location>
</feature>
<dbReference type="PROSITE" id="PS00217">
    <property type="entry name" value="SUGAR_TRANSPORT_2"/>
    <property type="match status" value="1"/>
</dbReference>
<dbReference type="NCBIfam" id="TIGR00879">
    <property type="entry name" value="SP"/>
    <property type="match status" value="1"/>
</dbReference>
<dbReference type="SUPFAM" id="SSF103473">
    <property type="entry name" value="MFS general substrate transporter"/>
    <property type="match status" value="1"/>
</dbReference>
<dbReference type="InterPro" id="IPR003663">
    <property type="entry name" value="Sugar/inositol_transpt"/>
</dbReference>
<keyword evidence="4 8" id="KW-0812">Transmembrane</keyword>
<evidence type="ECO:0000256" key="4">
    <source>
        <dbReference type="ARBA" id="ARBA00022692"/>
    </source>
</evidence>
<feature type="transmembrane region" description="Helical" evidence="8">
    <location>
        <begin position="247"/>
        <end position="269"/>
    </location>
</feature>
<keyword evidence="5 8" id="KW-1133">Transmembrane helix</keyword>
<feature type="transmembrane region" description="Helical" evidence="8">
    <location>
        <begin position="207"/>
        <end position="227"/>
    </location>
</feature>
<dbReference type="InterPro" id="IPR020846">
    <property type="entry name" value="MFS_dom"/>
</dbReference>
<feature type="transmembrane region" description="Helical" evidence="8">
    <location>
        <begin position="147"/>
        <end position="166"/>
    </location>
</feature>
<dbReference type="Proteomes" id="UP000028045">
    <property type="component" value="Unassembled WGS sequence"/>
</dbReference>
<dbReference type="PROSITE" id="PS50850">
    <property type="entry name" value="MFS"/>
    <property type="match status" value="1"/>
</dbReference>
<dbReference type="FunFam" id="1.20.1250.20:FF:000078">
    <property type="entry name" value="MFS maltose transporter, putative"/>
    <property type="match status" value="1"/>
</dbReference>
<dbReference type="AlphaFoldDB" id="A0A084B174"/>
<proteinExistence type="inferred from homology"/>
<name>A0A084B174_STACB</name>
<dbReference type="OrthoDB" id="2544694at2759"/>
<dbReference type="Gene3D" id="1.20.1250.20">
    <property type="entry name" value="MFS general substrate transporter like domains"/>
    <property type="match status" value="1"/>
</dbReference>
<evidence type="ECO:0000256" key="1">
    <source>
        <dbReference type="ARBA" id="ARBA00004141"/>
    </source>
</evidence>
<accession>A0A084B174</accession>
<evidence type="ECO:0000313" key="10">
    <source>
        <dbReference type="EMBL" id="KEY71303.1"/>
    </source>
</evidence>
<organism evidence="10 11">
    <name type="scientific">Stachybotrys chartarum (strain CBS 109288 / IBT 7711)</name>
    <name type="common">Toxic black mold</name>
    <name type="synonym">Stilbospora chartarum</name>
    <dbReference type="NCBI Taxonomy" id="1280523"/>
    <lineage>
        <taxon>Eukaryota</taxon>
        <taxon>Fungi</taxon>
        <taxon>Dikarya</taxon>
        <taxon>Ascomycota</taxon>
        <taxon>Pezizomycotina</taxon>
        <taxon>Sordariomycetes</taxon>
        <taxon>Hypocreomycetidae</taxon>
        <taxon>Hypocreales</taxon>
        <taxon>Stachybotryaceae</taxon>
        <taxon>Stachybotrys</taxon>
    </lineage>
</organism>
<dbReference type="InterPro" id="IPR005829">
    <property type="entry name" value="Sugar_transporter_CS"/>
</dbReference>
<evidence type="ECO:0000256" key="6">
    <source>
        <dbReference type="ARBA" id="ARBA00023136"/>
    </source>
</evidence>
<evidence type="ECO:0000256" key="8">
    <source>
        <dbReference type="SAM" id="Phobius"/>
    </source>
</evidence>
<dbReference type="InterPro" id="IPR036259">
    <property type="entry name" value="MFS_trans_sf"/>
</dbReference>
<evidence type="ECO:0000256" key="5">
    <source>
        <dbReference type="ARBA" id="ARBA00022989"/>
    </source>
</evidence>
<dbReference type="PANTHER" id="PTHR48022">
    <property type="entry name" value="PLASTIDIC GLUCOSE TRANSPORTER 4"/>
    <property type="match status" value="1"/>
</dbReference>
<dbReference type="HOGENOM" id="CLU_001265_11_0_1"/>